<dbReference type="Gene3D" id="3.30.70.100">
    <property type="match status" value="1"/>
</dbReference>
<organism evidence="2">
    <name type="scientific">freshwater metagenome</name>
    <dbReference type="NCBI Taxonomy" id="449393"/>
    <lineage>
        <taxon>unclassified sequences</taxon>
        <taxon>metagenomes</taxon>
        <taxon>ecological metagenomes</taxon>
    </lineage>
</organism>
<dbReference type="PROSITE" id="PS51725">
    <property type="entry name" value="ABM"/>
    <property type="match status" value="1"/>
</dbReference>
<proteinExistence type="predicted"/>
<dbReference type="EMBL" id="CAFBPN010000113">
    <property type="protein sequence ID" value="CAB5029557.1"/>
    <property type="molecule type" value="Genomic_DNA"/>
</dbReference>
<dbReference type="InterPro" id="IPR011008">
    <property type="entry name" value="Dimeric_a/b-barrel"/>
</dbReference>
<feature type="domain" description="ABM" evidence="1">
    <location>
        <begin position="2"/>
        <end position="90"/>
    </location>
</feature>
<name>A0A6J7RL83_9ZZZZ</name>
<reference evidence="2" key="1">
    <citation type="submission" date="2020-05" db="EMBL/GenBank/DDBJ databases">
        <authorList>
            <person name="Chiriac C."/>
            <person name="Salcher M."/>
            <person name="Ghai R."/>
            <person name="Kavagutti S V."/>
        </authorList>
    </citation>
    <scope>NUCLEOTIDE SEQUENCE</scope>
</reference>
<dbReference type="SUPFAM" id="SSF54909">
    <property type="entry name" value="Dimeric alpha+beta barrel"/>
    <property type="match status" value="1"/>
</dbReference>
<dbReference type="Pfam" id="PF03992">
    <property type="entry name" value="ABM"/>
    <property type="match status" value="1"/>
</dbReference>
<evidence type="ECO:0000259" key="1">
    <source>
        <dbReference type="PROSITE" id="PS51725"/>
    </source>
</evidence>
<accession>A0A6J7RL83</accession>
<evidence type="ECO:0000313" key="2">
    <source>
        <dbReference type="EMBL" id="CAB5029557.1"/>
    </source>
</evidence>
<sequence length="134" mass="15626">MATLLARVTIKEGCEARFEEVARQMYERTHADEEDVRRYEYWRGAEPRTYYCIESYADVVGFLKHQSSAHHHHFGPDFRDLIEDIKMEWVDPIGSASPLAPTNNQPLPTDATEAMKTLYPRFASIYASWWGNLR</sequence>
<dbReference type="InterPro" id="IPR007138">
    <property type="entry name" value="ABM_dom"/>
</dbReference>
<dbReference type="AlphaFoldDB" id="A0A6J7RL83"/>
<gene>
    <name evidence="2" type="ORF">UFOPK4098_01410</name>
</gene>
<protein>
    <submittedName>
        <fullName evidence="2">Unannotated protein</fullName>
    </submittedName>
</protein>